<dbReference type="InterPro" id="IPR021763">
    <property type="entry name" value="DUF3326"/>
</dbReference>
<dbReference type="OrthoDB" id="9773169at2"/>
<dbReference type="InParanoid" id="Q7NN57"/>
<gene>
    <name evidence="1" type="ordered locus">gll0557</name>
</gene>
<dbReference type="EnsemblBacteria" id="BAC88498">
    <property type="protein sequence ID" value="BAC88498"/>
    <property type="gene ID" value="BAC88498"/>
</dbReference>
<reference evidence="1 2" key="2">
    <citation type="journal article" date="2003" name="DNA Res.">
        <title>Complete genome structure of Gloeobacter violaceus PCC 7421, a cyanobacterium that lacks thylakoids (supplement).</title>
        <authorList>
            <person name="Nakamura Y."/>
            <person name="Kaneko T."/>
            <person name="Sato S."/>
            <person name="Mimuro M."/>
            <person name="Miyashita H."/>
            <person name="Tsuchiya T."/>
            <person name="Sasamoto S."/>
            <person name="Watanabe A."/>
            <person name="Kawashima K."/>
            <person name="Kishida Y."/>
            <person name="Kiyokawa C."/>
            <person name="Kohara M."/>
            <person name="Matsumoto M."/>
            <person name="Matsuno A."/>
            <person name="Nakazaki N."/>
            <person name="Shimpo S."/>
            <person name="Takeuchi C."/>
            <person name="Yamada M."/>
            <person name="Tabata S."/>
        </authorList>
    </citation>
    <scope>NUCLEOTIDE SEQUENCE [LARGE SCALE GENOMIC DNA]</scope>
    <source>
        <strain evidence="2">ATCC 29082 / PCC 7421</strain>
    </source>
</reference>
<evidence type="ECO:0000313" key="1">
    <source>
        <dbReference type="EMBL" id="BAC88498.1"/>
    </source>
</evidence>
<organism evidence="1 2">
    <name type="scientific">Gloeobacter violaceus (strain ATCC 29082 / PCC 7421)</name>
    <dbReference type="NCBI Taxonomy" id="251221"/>
    <lineage>
        <taxon>Bacteria</taxon>
        <taxon>Bacillati</taxon>
        <taxon>Cyanobacteriota</taxon>
        <taxon>Cyanophyceae</taxon>
        <taxon>Gloeobacterales</taxon>
        <taxon>Gloeobacteraceae</taxon>
        <taxon>Gloeobacter</taxon>
    </lineage>
</organism>
<dbReference type="PANTHER" id="PTHR36891:SF1">
    <property type="entry name" value="OS01G0127400 PROTEIN"/>
    <property type="match status" value="1"/>
</dbReference>
<dbReference type="PATRIC" id="fig|251221.4.peg.566"/>
<dbReference type="Proteomes" id="UP000000557">
    <property type="component" value="Chromosome"/>
</dbReference>
<dbReference type="STRING" id="251221.gene:10758030"/>
<dbReference type="Pfam" id="PF11805">
    <property type="entry name" value="DUF3326"/>
    <property type="match status" value="1"/>
</dbReference>
<sequence length="342" mass="35574">MKPLVVLLLVPTGVGAAVGGFAGDAIPVARLLAGVADCLITHPNVLNGALLSYPLTNALYVEGYGLDRFCKGEWRLRPVHRNRVGVVLDAGLSASQHQQHLHALEAARYTLGVDILGHCTTEGPLGVEICGGAVGTAWGTLRHPQRLLAAAQRLATAGAEAIAVVSRCPESDDTAYRAGRGVDPVGGVEAVISHLVVRHLQLPAAHAPAFDYDPLPGPVHPRVAAEVLGPTFLPCVLAGLARAPRFVSGPGVLPQDLAAAAVDVVVSPVDCCGGAGLLALMDSTNRPVLLAVEENTTRLNVTPERLGLKVRRVRSYLEACGWLVALKQGVAFAEGTAPELPV</sequence>
<keyword evidence="2" id="KW-1185">Reference proteome</keyword>
<evidence type="ECO:0000313" key="2">
    <source>
        <dbReference type="Proteomes" id="UP000000557"/>
    </source>
</evidence>
<dbReference type="HOGENOM" id="CLU_035655_0_0_3"/>
<dbReference type="eggNOG" id="COG0388">
    <property type="taxonomic scope" value="Bacteria"/>
</dbReference>
<protein>
    <submittedName>
        <fullName evidence="1">Gll0557 protein</fullName>
    </submittedName>
</protein>
<dbReference type="PANTHER" id="PTHR36891">
    <property type="entry name" value="OS01G0127400 PROTEIN"/>
    <property type="match status" value="1"/>
</dbReference>
<accession>Q7NN57</accession>
<dbReference type="KEGG" id="gvi:gll0557"/>
<dbReference type="RefSeq" id="WP_011140560.1">
    <property type="nucleotide sequence ID" value="NC_005125.1"/>
</dbReference>
<proteinExistence type="predicted"/>
<dbReference type="AlphaFoldDB" id="Q7NN57"/>
<reference evidence="1 2" key="1">
    <citation type="journal article" date="2003" name="DNA Res.">
        <title>Complete genome structure of Gloeobacter violaceus PCC 7421, a cyanobacterium that lacks thylakoids.</title>
        <authorList>
            <person name="Nakamura Y."/>
            <person name="Kaneko T."/>
            <person name="Sato S."/>
            <person name="Mimuro M."/>
            <person name="Miyashita H."/>
            <person name="Tsuchiya T."/>
            <person name="Sasamoto S."/>
            <person name="Watanabe A."/>
            <person name="Kawashima K."/>
            <person name="Kishida Y."/>
            <person name="Kiyokawa C."/>
            <person name="Kohara M."/>
            <person name="Matsumoto M."/>
            <person name="Matsuno A."/>
            <person name="Nakazaki N."/>
            <person name="Shimpo S."/>
            <person name="Takeuchi C."/>
            <person name="Yamada M."/>
            <person name="Tabata S."/>
        </authorList>
    </citation>
    <scope>NUCLEOTIDE SEQUENCE [LARGE SCALE GENOMIC DNA]</scope>
    <source>
        <strain evidence="2">ATCC 29082 / PCC 7421</strain>
    </source>
</reference>
<name>Q7NN57_GLOVI</name>
<dbReference type="EMBL" id="BA000045">
    <property type="protein sequence ID" value="BAC88498.1"/>
    <property type="molecule type" value="Genomic_DNA"/>
</dbReference>
<dbReference type="PhylomeDB" id="Q7NN57"/>